<organism evidence="1 2">
    <name type="scientific">Rickettsia tillamookensis</name>
    <dbReference type="NCBI Taxonomy" id="2761623"/>
    <lineage>
        <taxon>Bacteria</taxon>
        <taxon>Pseudomonadati</taxon>
        <taxon>Pseudomonadota</taxon>
        <taxon>Alphaproteobacteria</taxon>
        <taxon>Rickettsiales</taxon>
        <taxon>Rickettsiaceae</taxon>
        <taxon>Rickettsieae</taxon>
        <taxon>Rickettsia</taxon>
        <taxon>spotted fever group</taxon>
    </lineage>
</organism>
<name>A0A9E6MH70_9RICK</name>
<sequence>MFLFEFSRDNKSAYLLGSVHFLSIDFLPKVAKEFLLKQKILITEGDGEKSVSERLQLLSDLKLLNKNADSTHDDIDPRILKIAAKALSHKSELNLKLHDLSHEGVIMFAAQEGHKGMDSELARHYSQEGKLVQNLDDTNTMQGMDIQYLENYVVSCIEDPRWMNIISLEYLKGHMLTDMIPSDDALLIKQRNTAWITKIDHYFKEYNKDIVCCVGTAHLFGEYGLLKLLIERGYLINRINNDLSKIGFSSDDLNELESSAKDLFIYNENINEWFINKELDIESENNLLYEAISLANPFYEFQSDTSIENNNCVEILG</sequence>
<evidence type="ECO:0000313" key="2">
    <source>
        <dbReference type="Proteomes" id="UP000595296"/>
    </source>
</evidence>
<dbReference type="InterPro" id="IPR002816">
    <property type="entry name" value="TraB/PrgY/GumN_fam"/>
</dbReference>
<dbReference type="Pfam" id="PF01963">
    <property type="entry name" value="TraB_PrgY_gumN"/>
    <property type="match status" value="1"/>
</dbReference>
<dbReference type="Proteomes" id="UP000595296">
    <property type="component" value="Chromosome"/>
</dbReference>
<keyword evidence="2" id="KW-1185">Reference proteome</keyword>
<proteinExistence type="predicted"/>
<evidence type="ECO:0000313" key="1">
    <source>
        <dbReference type="EMBL" id="QQV74737.1"/>
    </source>
</evidence>
<reference evidence="1 2" key="1">
    <citation type="journal article" date="2021" name="Int. J. Syst. Evol. Microbiol.">
        <title>Characterization of a novel transitional group Rickettsia species (Rickettsia tillamookensis sp. nov.) from the western black-legged tick, Ixodes pacificus.</title>
        <authorList>
            <person name="Gauthier D.T."/>
            <person name="Karpathy S.E."/>
            <person name="Grizzard S.L."/>
            <person name="Batra D."/>
            <person name="Rowe L.A."/>
            <person name="Paddock C.D."/>
        </authorList>
    </citation>
    <scope>NUCLEOTIDE SEQUENCE [LARGE SCALE GENOMIC DNA]</scope>
    <source>
        <strain evidence="1 2">Tillamook 23</strain>
    </source>
</reference>
<protein>
    <recommendedName>
        <fullName evidence="3">TraB family protein</fullName>
    </recommendedName>
</protein>
<dbReference type="EMBL" id="CP060138">
    <property type="protein sequence ID" value="QQV74737.1"/>
    <property type="molecule type" value="Genomic_DNA"/>
</dbReference>
<dbReference type="RefSeq" id="WP_202069733.1">
    <property type="nucleotide sequence ID" value="NZ_CP060138.2"/>
</dbReference>
<accession>A0A9E6MH70</accession>
<gene>
    <name evidence="1" type="ORF">H6P87_00275</name>
</gene>
<evidence type="ECO:0008006" key="3">
    <source>
        <dbReference type="Google" id="ProtNLM"/>
    </source>
</evidence>